<dbReference type="Proteomes" id="UP001626593">
    <property type="component" value="Chromosome"/>
</dbReference>
<name>A0ABZ1ALD9_AROEV</name>
<dbReference type="Pfam" id="PF09916">
    <property type="entry name" value="DUF2145"/>
    <property type="match status" value="1"/>
</dbReference>
<organism evidence="2 3">
    <name type="scientific">Aromatoleum evansii</name>
    <name type="common">Azoarcus evansii</name>
    <dbReference type="NCBI Taxonomy" id="59406"/>
    <lineage>
        <taxon>Bacteria</taxon>
        <taxon>Pseudomonadati</taxon>
        <taxon>Pseudomonadota</taxon>
        <taxon>Betaproteobacteria</taxon>
        <taxon>Rhodocyclales</taxon>
        <taxon>Rhodocyclaceae</taxon>
        <taxon>Aromatoleum</taxon>
    </lineage>
</organism>
<protein>
    <submittedName>
        <fullName evidence="2">DUF2145 domain-containing protein</fullName>
    </submittedName>
</protein>
<feature type="region of interest" description="Disordered" evidence="1">
    <location>
        <begin position="86"/>
        <end position="128"/>
    </location>
</feature>
<accession>A0ABZ1ALD9</accession>
<gene>
    <name evidence="2" type="ORF">U5817_01140</name>
</gene>
<proteinExistence type="predicted"/>
<sequence>MLANRLRDNFVVAALHEPRCNMLAYPWATHYQQSNQWALETVAHVLEAAATGRSRAQAWLRLRGYQPTTPPIDPLRRLGERAGVEADRGALSSRCGDRPCRGTSVRVSPPAAWRDALRSSRPTSPMME</sequence>
<dbReference type="EMBL" id="CP141259">
    <property type="protein sequence ID" value="WRL46679.1"/>
    <property type="molecule type" value="Genomic_DNA"/>
</dbReference>
<evidence type="ECO:0000313" key="2">
    <source>
        <dbReference type="EMBL" id="WRL46679.1"/>
    </source>
</evidence>
<reference evidence="2 3" key="1">
    <citation type="submission" date="2023-12" db="EMBL/GenBank/DDBJ databases">
        <title>A. evansii MAY27, complete genome.</title>
        <authorList>
            <person name="Wang Y."/>
        </authorList>
    </citation>
    <scope>NUCLEOTIDE SEQUENCE [LARGE SCALE GENOMIC DNA]</scope>
    <source>
        <strain evidence="2 3">MAY27</strain>
    </source>
</reference>
<evidence type="ECO:0000256" key="1">
    <source>
        <dbReference type="SAM" id="MobiDB-lite"/>
    </source>
</evidence>
<keyword evidence="3" id="KW-1185">Reference proteome</keyword>
<dbReference type="RefSeq" id="WP_407279435.1">
    <property type="nucleotide sequence ID" value="NZ_CP141259.1"/>
</dbReference>
<evidence type="ECO:0000313" key="3">
    <source>
        <dbReference type="Proteomes" id="UP001626593"/>
    </source>
</evidence>
<dbReference type="InterPro" id="IPR014547">
    <property type="entry name" value="UCP028477"/>
</dbReference>